<dbReference type="GO" id="GO:0004072">
    <property type="term" value="F:aspartate kinase activity"/>
    <property type="evidence" value="ECO:0007669"/>
    <property type="project" value="UniProtKB-EC"/>
</dbReference>
<comment type="catalytic activity">
    <reaction evidence="8 10">
        <text>L-aspartate + ATP = 4-phospho-L-aspartate + ADP</text>
        <dbReference type="Rhea" id="RHEA:23776"/>
        <dbReference type="ChEBI" id="CHEBI:29991"/>
        <dbReference type="ChEBI" id="CHEBI:30616"/>
        <dbReference type="ChEBI" id="CHEBI:57535"/>
        <dbReference type="ChEBI" id="CHEBI:456216"/>
        <dbReference type="EC" id="2.7.2.4"/>
    </reaction>
</comment>
<feature type="binding site" evidence="9">
    <location>
        <position position="236"/>
    </location>
    <ligand>
        <name>ATP</name>
        <dbReference type="ChEBI" id="CHEBI:30616"/>
    </ligand>
</feature>
<comment type="pathway">
    <text evidence="11">Amino-acid biosynthesis; L-threonine biosynthesis; L-threonine from L-aspartate: step 1/5.</text>
</comment>
<evidence type="ECO:0000259" key="13">
    <source>
        <dbReference type="Pfam" id="PF22468"/>
    </source>
</evidence>
<dbReference type="RefSeq" id="WP_064544938.1">
    <property type="nucleotide sequence ID" value="NZ_LXEU01000043.1"/>
</dbReference>
<keyword evidence="11" id="KW-0028">Amino-acid biosynthesis</keyword>
<dbReference type="GO" id="GO:0009088">
    <property type="term" value="P:threonine biosynthetic process"/>
    <property type="evidence" value="ECO:0007669"/>
    <property type="project" value="UniProtKB-UniPathway"/>
</dbReference>
<evidence type="ECO:0000313" key="15">
    <source>
        <dbReference type="Proteomes" id="UP000078386"/>
    </source>
</evidence>
<dbReference type="PIRSF" id="PIRSF000726">
    <property type="entry name" value="Asp_kin"/>
    <property type="match status" value="1"/>
</dbReference>
<dbReference type="GO" id="GO:0009089">
    <property type="term" value="P:lysine biosynthetic process via diaminopimelate"/>
    <property type="evidence" value="ECO:0007669"/>
    <property type="project" value="UniProtKB-UniPathway"/>
</dbReference>
<dbReference type="PROSITE" id="PS00324">
    <property type="entry name" value="ASPARTOKINASE"/>
    <property type="match status" value="1"/>
</dbReference>
<dbReference type="UniPathway" id="UPA00034">
    <property type="reaction ID" value="UER00015"/>
</dbReference>
<feature type="binding site" evidence="9">
    <location>
        <position position="49"/>
    </location>
    <ligand>
        <name>substrate</name>
    </ligand>
</feature>
<dbReference type="Pfam" id="PF00696">
    <property type="entry name" value="AA_kinase"/>
    <property type="match status" value="1"/>
</dbReference>
<reference evidence="14 15" key="1">
    <citation type="submission" date="2016-04" db="EMBL/GenBank/DDBJ databases">
        <title>ATOL: Assembling a taxonomically balanced genome-scale reconstruction of the evolutionary history of the Enterobacteriaceae.</title>
        <authorList>
            <person name="Plunkett G.III."/>
            <person name="Neeno-Eckwall E.C."/>
            <person name="Glasner J.D."/>
            <person name="Perna N.T."/>
        </authorList>
    </citation>
    <scope>NUCLEOTIDE SEQUENCE [LARGE SCALE GENOMIC DNA]</scope>
    <source>
        <strain evidence="14 15">ATCC 51603</strain>
    </source>
</reference>
<keyword evidence="5 10" id="KW-0418">Kinase</keyword>
<dbReference type="GO" id="GO:0009090">
    <property type="term" value="P:homoserine biosynthetic process"/>
    <property type="evidence" value="ECO:0007669"/>
    <property type="project" value="TreeGrafter"/>
</dbReference>
<keyword evidence="4 9" id="KW-0547">Nucleotide-binding</keyword>
<evidence type="ECO:0000256" key="3">
    <source>
        <dbReference type="ARBA" id="ARBA00022679"/>
    </source>
</evidence>
<keyword evidence="15" id="KW-1185">Reference proteome</keyword>
<evidence type="ECO:0000256" key="2">
    <source>
        <dbReference type="ARBA" id="ARBA00010122"/>
    </source>
</evidence>
<dbReference type="Gene3D" id="1.20.120.1320">
    <property type="entry name" value="Aspartokinase, catalytic domain"/>
    <property type="match status" value="1"/>
</dbReference>
<dbReference type="PATRIC" id="fig|1354264.4.peg.2111"/>
<sequence>MTRIYPHFIVAKFGGTSVADFDAMNRSASIVLADPNVRLVVLSASAGVTNLLVELSEGLESRQQLDKLETLRTIQYNIISRLKQPSVISKEIDNLLDNIGHLAQTAATSPSAALSDELVSHGELMSSLLFTEVLREREAEASWFDARSVIRTDDTYGCAAPDIDALAALAETHLRPRLEQAIIITQGFIGRDAQGHTTTLGRGGSDYTASLLGEALNAGRVDIWTDVAGIYTTDPRIAPNAKRIDRISFSEASDMAAYGAKVLHPATLLPAMRKNIPVFVGSSKNTAAGGTLVCSTTENPPRYRAVAVRRKQTLLRLHSLDAQPSCHFLAQMFTLLARHSVAADLVTTSENSIALALDSTHATSGEDHTLTTSLFTELSSHCRVEVETGLALVTLVGNQLTQASGVFKDVFAWLEEHAVRMVCHGASSNNLCFLLPADEADSAIKALHLQLFES</sequence>
<dbReference type="PANTHER" id="PTHR21499">
    <property type="entry name" value="ASPARTATE KINASE"/>
    <property type="match status" value="1"/>
</dbReference>
<dbReference type="EC" id="2.7.2.4" evidence="10"/>
<dbReference type="PANTHER" id="PTHR21499:SF59">
    <property type="entry name" value="ASPARTOKINASE"/>
    <property type="match status" value="1"/>
</dbReference>
<dbReference type="UniPathway" id="UPA00051">
    <property type="reaction ID" value="UER00462"/>
</dbReference>
<evidence type="ECO:0000256" key="7">
    <source>
        <dbReference type="ARBA" id="ARBA00023154"/>
    </source>
</evidence>
<evidence type="ECO:0000256" key="9">
    <source>
        <dbReference type="PIRSR" id="PIRSR000726-1"/>
    </source>
</evidence>
<name>A0A1B7K007_9ENTR</name>
<dbReference type="Proteomes" id="UP000078386">
    <property type="component" value="Unassembled WGS sequence"/>
</dbReference>
<protein>
    <recommendedName>
        <fullName evidence="10">Aspartokinase</fullName>
        <ecNumber evidence="10">2.7.2.4</ecNumber>
    </recommendedName>
</protein>
<dbReference type="SUPFAM" id="SSF55021">
    <property type="entry name" value="ACT-like"/>
    <property type="match status" value="2"/>
</dbReference>
<evidence type="ECO:0000256" key="8">
    <source>
        <dbReference type="ARBA" id="ARBA00047872"/>
    </source>
</evidence>
<dbReference type="InterPro" id="IPR001048">
    <property type="entry name" value="Asp/Glu/Uridylate_kinase"/>
</dbReference>
<feature type="binding site" evidence="9">
    <location>
        <begin position="225"/>
        <end position="226"/>
    </location>
    <ligand>
        <name>ATP</name>
        <dbReference type="ChEBI" id="CHEBI:30616"/>
    </ligand>
</feature>
<feature type="binding site" evidence="9">
    <location>
        <position position="231"/>
    </location>
    <ligand>
        <name>ATP</name>
        <dbReference type="ChEBI" id="CHEBI:30616"/>
    </ligand>
</feature>
<dbReference type="InterPro" id="IPR042199">
    <property type="entry name" value="AsparK_Bifunc_asparK/hSer_DH"/>
</dbReference>
<dbReference type="InterPro" id="IPR001341">
    <property type="entry name" value="Asp_kinase"/>
</dbReference>
<dbReference type="NCBIfam" id="NF006570">
    <property type="entry name" value="PRK09084.1"/>
    <property type="match status" value="1"/>
</dbReference>
<feature type="domain" description="Aspartate/glutamate/uridylate kinase" evidence="12">
    <location>
        <begin position="8"/>
        <end position="281"/>
    </location>
</feature>
<evidence type="ECO:0000256" key="10">
    <source>
        <dbReference type="RuleBase" id="RU003448"/>
    </source>
</evidence>
<dbReference type="Gene3D" id="3.30.70.260">
    <property type="match status" value="2"/>
</dbReference>
<dbReference type="InterPro" id="IPR045865">
    <property type="entry name" value="ACT-like_dom_sf"/>
</dbReference>
<proteinExistence type="inferred from homology"/>
<dbReference type="InterPro" id="IPR036393">
    <property type="entry name" value="AceGlu_kinase-like_sf"/>
</dbReference>
<comment type="pathway">
    <text evidence="1 11">Amino-acid biosynthesis; L-lysine biosynthesis via DAP pathway; (S)-tetrahydrodipicolinate from L-aspartate: step 1/4.</text>
</comment>
<dbReference type="GO" id="GO:0005829">
    <property type="term" value="C:cytosol"/>
    <property type="evidence" value="ECO:0007669"/>
    <property type="project" value="TreeGrafter"/>
</dbReference>
<dbReference type="GO" id="GO:0005524">
    <property type="term" value="F:ATP binding"/>
    <property type="evidence" value="ECO:0007669"/>
    <property type="project" value="UniProtKB-KW"/>
</dbReference>
<evidence type="ECO:0000256" key="1">
    <source>
        <dbReference type="ARBA" id="ARBA00004766"/>
    </source>
</evidence>
<dbReference type="InterPro" id="IPR018042">
    <property type="entry name" value="Aspartate_kinase_CS"/>
</dbReference>
<comment type="pathway">
    <text evidence="11">Amino-acid biosynthesis; L-methionine biosynthesis via de novo pathway; L-homoserine from L-aspartate: step 1/3.</text>
</comment>
<evidence type="ECO:0000256" key="11">
    <source>
        <dbReference type="RuleBase" id="RU004249"/>
    </source>
</evidence>
<dbReference type="EMBL" id="LXEU01000043">
    <property type="protein sequence ID" value="OAT53481.1"/>
    <property type="molecule type" value="Genomic_DNA"/>
</dbReference>
<comment type="caution">
    <text evidence="14">The sequence shown here is derived from an EMBL/GenBank/DDBJ whole genome shotgun (WGS) entry which is preliminary data.</text>
</comment>
<evidence type="ECO:0000256" key="5">
    <source>
        <dbReference type="ARBA" id="ARBA00022777"/>
    </source>
</evidence>
<accession>A0A1B7K007</accession>
<feature type="binding site" evidence="9">
    <location>
        <begin position="12"/>
        <end position="15"/>
    </location>
    <ligand>
        <name>ATP</name>
        <dbReference type="ChEBI" id="CHEBI:30616"/>
    </ligand>
</feature>
<gene>
    <name evidence="14" type="ORF">M989_02033</name>
</gene>
<dbReference type="InterPro" id="IPR054352">
    <property type="entry name" value="ACT_Aspartokinase"/>
</dbReference>
<dbReference type="NCBIfam" id="TIGR00657">
    <property type="entry name" value="asp_kinases"/>
    <property type="match status" value="1"/>
</dbReference>
<keyword evidence="7" id="KW-0457">Lysine biosynthesis</keyword>
<evidence type="ECO:0000256" key="4">
    <source>
        <dbReference type="ARBA" id="ARBA00022741"/>
    </source>
</evidence>
<keyword evidence="3 10" id="KW-0808">Transferase</keyword>
<dbReference type="Gene3D" id="3.40.1160.10">
    <property type="entry name" value="Acetylglutamate kinase-like"/>
    <property type="match status" value="1"/>
</dbReference>
<feature type="binding site" evidence="9">
    <location>
        <position position="123"/>
    </location>
    <ligand>
        <name>substrate</name>
    </ligand>
</feature>
<keyword evidence="6 9" id="KW-0067">ATP-binding</keyword>
<comment type="similarity">
    <text evidence="2 10">Belongs to the aspartokinase family.</text>
</comment>
<organism evidence="14 15">
    <name type="scientific">Kluyvera georgiana ATCC 51603</name>
    <dbReference type="NCBI Taxonomy" id="1354264"/>
    <lineage>
        <taxon>Bacteria</taxon>
        <taxon>Pseudomonadati</taxon>
        <taxon>Pseudomonadota</taxon>
        <taxon>Gammaproteobacteria</taxon>
        <taxon>Enterobacterales</taxon>
        <taxon>Enterobacteriaceae</taxon>
        <taxon>Kluyvera</taxon>
    </lineage>
</organism>
<evidence type="ECO:0000259" key="12">
    <source>
        <dbReference type="Pfam" id="PF00696"/>
    </source>
</evidence>
<dbReference type="SUPFAM" id="SSF53633">
    <property type="entry name" value="Carbamate kinase-like"/>
    <property type="match status" value="1"/>
</dbReference>
<feature type="domain" description="Aspartokinase ACT" evidence="13">
    <location>
        <begin position="393"/>
        <end position="448"/>
    </location>
</feature>
<dbReference type="Pfam" id="PF22468">
    <property type="entry name" value="ACT_9"/>
    <property type="match status" value="1"/>
</dbReference>
<evidence type="ECO:0000256" key="6">
    <source>
        <dbReference type="ARBA" id="ARBA00022840"/>
    </source>
</evidence>
<evidence type="ECO:0000313" key="14">
    <source>
        <dbReference type="EMBL" id="OAT53481.1"/>
    </source>
</evidence>
<dbReference type="InterPro" id="IPR005260">
    <property type="entry name" value="Asp_kin_monofn"/>
</dbReference>
<dbReference type="AlphaFoldDB" id="A0A1B7K007"/>
<feature type="binding site" evidence="9">
    <location>
        <begin position="261"/>
        <end position="262"/>
    </location>
    <ligand>
        <name>ATP</name>
        <dbReference type="ChEBI" id="CHEBI:30616"/>
    </ligand>
</feature>
<dbReference type="UniPathway" id="UPA00050">
    <property type="reaction ID" value="UER00461"/>
</dbReference>